<keyword evidence="1" id="KW-0175">Coiled coil</keyword>
<feature type="compositionally biased region" description="Polar residues" evidence="2">
    <location>
        <begin position="50"/>
        <end position="63"/>
    </location>
</feature>
<feature type="compositionally biased region" description="Polar residues" evidence="2">
    <location>
        <begin position="793"/>
        <end position="809"/>
    </location>
</feature>
<organism evidence="3 4">
    <name type="scientific">Ascoidea rubescens DSM 1968</name>
    <dbReference type="NCBI Taxonomy" id="1344418"/>
    <lineage>
        <taxon>Eukaryota</taxon>
        <taxon>Fungi</taxon>
        <taxon>Dikarya</taxon>
        <taxon>Ascomycota</taxon>
        <taxon>Saccharomycotina</taxon>
        <taxon>Saccharomycetes</taxon>
        <taxon>Ascoideaceae</taxon>
        <taxon>Ascoidea</taxon>
    </lineage>
</organism>
<feature type="region of interest" description="Disordered" evidence="2">
    <location>
        <begin position="770"/>
        <end position="809"/>
    </location>
</feature>
<feature type="region of interest" description="Disordered" evidence="2">
    <location>
        <begin position="369"/>
        <end position="393"/>
    </location>
</feature>
<feature type="region of interest" description="Disordered" evidence="2">
    <location>
        <begin position="183"/>
        <end position="203"/>
    </location>
</feature>
<feature type="compositionally biased region" description="Polar residues" evidence="2">
    <location>
        <begin position="668"/>
        <end position="684"/>
    </location>
</feature>
<evidence type="ECO:0000313" key="4">
    <source>
        <dbReference type="Proteomes" id="UP000095038"/>
    </source>
</evidence>
<sequence>MPITPVLNKKLSKISSTNSINRISSANSLSNSTTTAMVIKEQSQRRRSLIDNSKNKFPQNITANNSIKSKTTNSPSTPSVAHTPMALSNYNYNPVHDSQNDLSTLNAPSQNQRIPNNTTNNNQNQNPKSILAHKSNDNDLHRSKAVKVKNGIFVRPFIYIGKKLKLSFKKFKRIFVVHRRNRSNKTFKSSSQKKQKPKKLARKKFQKSNTFTNNLKLKNKIQKNNEAENLIYYNNNMIAVKQAYGKNTMVSRSTTSSTRSSSSNYVIRSNSLSLLTGKYQRRQPPNLEILKEEQEEETILDITPILKQNKTLKNKYYEKKYKHILSQAGLAILPVQRHNFTSADKKHSYRKSSSSNNSGHSLLKAIVSNKSHSHSHSQSQLQHMDSIKSENEKTKNQKFLEPVIAKIISNSTAVNNEREFSSYSQLSQANIEMNNRFYENLNKKPDGGYINPKRDIIERYVNESSKELKIRANISANGDLYSAKNQTNSRVFTPRSRNVSYQDSIAPSIEITVKKTSDYAPTVPLKIVKKMDSIKETSKTDQLIPSASNKTNISLSSTALRLAGKSYRSSKNQREVSYETDGYETEEIETNKITSINQKLLDEQSKKEYELMCKYWASYLKKSVANRATLKLELLKKQEEEAKQKELYQMQLRQLQEEQENVVRKRLSTVQEESSRPNSRQVSADLQRRISVLSSMLGDFTTDGETDYSDSNTNSRSTSYDKTLSRSGSKLITPSTYTSYDSSFSDLTKSNSNSSDSTIDEAVSLHTISSGRESGYHIPQNRLQNSDEDLKKVSTNQNPSRTNSQLSRKSFIMNQIASAVSRNDTVIINPEHYGDSYKEQQRILNMVSISEELAPAKSSRSNSRTNSRSNSRSSSKSRSKSHIHSHTLSHPHSHSQTYSELQQKSMEPYQQTNQYYDAIGQQFDLHSLSSKTSGASSRANSIANIQPLNNNNVQMMLSRRYNSVNNMNGYYNNGYGGAQPIIQNIPQPIPVPMTLPVYYPSGYAPNGYTPYANSSNVAGNGNPGYQYQYAH</sequence>
<evidence type="ECO:0000256" key="1">
    <source>
        <dbReference type="SAM" id="Coils"/>
    </source>
</evidence>
<feature type="region of interest" description="Disordered" evidence="2">
    <location>
        <begin position="854"/>
        <end position="905"/>
    </location>
</feature>
<dbReference type="RefSeq" id="XP_020046983.1">
    <property type="nucleotide sequence ID" value="XM_020191810.1"/>
</dbReference>
<feature type="compositionally biased region" description="Polar residues" evidence="2">
    <location>
        <begin position="896"/>
        <end position="905"/>
    </location>
</feature>
<name>A0A1D2VGA9_9ASCO</name>
<gene>
    <name evidence="3" type="ORF">ASCRUDRAFT_70562</name>
</gene>
<feature type="compositionally biased region" description="Polar residues" evidence="2">
    <location>
        <begin position="709"/>
        <end position="732"/>
    </location>
</feature>
<evidence type="ECO:0000313" key="3">
    <source>
        <dbReference type="EMBL" id="ODV60676.1"/>
    </source>
</evidence>
<feature type="region of interest" description="Disordered" evidence="2">
    <location>
        <begin position="666"/>
        <end position="685"/>
    </location>
</feature>
<protein>
    <submittedName>
        <fullName evidence="3">Uncharacterized protein</fullName>
    </submittedName>
</protein>
<feature type="compositionally biased region" description="Low complexity" evidence="2">
    <location>
        <begin position="116"/>
        <end position="126"/>
    </location>
</feature>
<dbReference type="InParanoid" id="A0A1D2VGA9"/>
<feature type="compositionally biased region" description="Low complexity" evidence="2">
    <location>
        <begin position="64"/>
        <end position="79"/>
    </location>
</feature>
<accession>A0A1D2VGA9</accession>
<reference evidence="4" key="1">
    <citation type="submission" date="2016-05" db="EMBL/GenBank/DDBJ databases">
        <title>Comparative genomics of biotechnologically important yeasts.</title>
        <authorList>
            <consortium name="DOE Joint Genome Institute"/>
            <person name="Riley R."/>
            <person name="Haridas S."/>
            <person name="Wolfe K.H."/>
            <person name="Lopes M.R."/>
            <person name="Hittinger C.T."/>
            <person name="Goker M."/>
            <person name="Salamov A."/>
            <person name="Wisecaver J."/>
            <person name="Long T.M."/>
            <person name="Aerts A.L."/>
            <person name="Barry K."/>
            <person name="Choi C."/>
            <person name="Clum A."/>
            <person name="Coughlan A.Y."/>
            <person name="Deshpande S."/>
            <person name="Douglass A.P."/>
            <person name="Hanson S.J."/>
            <person name="Klenk H.-P."/>
            <person name="Labutti K."/>
            <person name="Lapidus A."/>
            <person name="Lindquist E."/>
            <person name="Lipzen A."/>
            <person name="Meier-Kolthoff J.P."/>
            <person name="Ohm R.A."/>
            <person name="Otillar R.P."/>
            <person name="Pangilinan J."/>
            <person name="Peng Y."/>
            <person name="Rokas A."/>
            <person name="Rosa C.A."/>
            <person name="Scheuner C."/>
            <person name="Sibirny A.A."/>
            <person name="Slot J.C."/>
            <person name="Stielow J.B."/>
            <person name="Sun H."/>
            <person name="Kurtzman C.P."/>
            <person name="Blackwell M."/>
            <person name="Grigoriev I.V."/>
            <person name="Jeffries T.W."/>
        </authorList>
    </citation>
    <scope>NUCLEOTIDE SEQUENCE [LARGE SCALE GENOMIC DNA]</scope>
    <source>
        <strain evidence="4">DSM 1968</strain>
    </source>
</reference>
<feature type="compositionally biased region" description="Polar residues" evidence="2">
    <location>
        <begin position="86"/>
        <end position="115"/>
    </location>
</feature>
<dbReference type="Proteomes" id="UP000095038">
    <property type="component" value="Unassembled WGS sequence"/>
</dbReference>
<feature type="region of interest" description="Disordered" evidence="2">
    <location>
        <begin position="701"/>
        <end position="732"/>
    </location>
</feature>
<feature type="coiled-coil region" evidence="1">
    <location>
        <begin position="625"/>
        <end position="665"/>
    </location>
</feature>
<dbReference type="AlphaFoldDB" id="A0A1D2VGA9"/>
<feature type="compositionally biased region" description="Low complexity" evidence="2">
    <location>
        <begin position="857"/>
        <end position="874"/>
    </location>
</feature>
<proteinExistence type="predicted"/>
<dbReference type="GeneID" id="30965446"/>
<dbReference type="EMBL" id="KV454481">
    <property type="protein sequence ID" value="ODV60676.1"/>
    <property type="molecule type" value="Genomic_DNA"/>
</dbReference>
<feature type="region of interest" description="Disordered" evidence="2">
    <location>
        <begin position="42"/>
        <end position="138"/>
    </location>
</feature>
<keyword evidence="4" id="KW-1185">Reference proteome</keyword>
<evidence type="ECO:0000256" key="2">
    <source>
        <dbReference type="SAM" id="MobiDB-lite"/>
    </source>
</evidence>
<feature type="compositionally biased region" description="Basic residues" evidence="2">
    <location>
        <begin position="875"/>
        <end position="893"/>
    </location>
</feature>